<dbReference type="GO" id="GO:0032977">
    <property type="term" value="F:membrane insertase activity"/>
    <property type="evidence" value="ECO:0007669"/>
    <property type="project" value="InterPro"/>
</dbReference>
<evidence type="ECO:0000313" key="14">
    <source>
        <dbReference type="Proteomes" id="UP000728185"/>
    </source>
</evidence>
<feature type="compositionally biased region" description="Basic and acidic residues" evidence="10">
    <location>
        <begin position="420"/>
        <end position="429"/>
    </location>
</feature>
<dbReference type="PANTHER" id="PTHR12428">
    <property type="entry name" value="OXA1"/>
    <property type="match status" value="1"/>
</dbReference>
<evidence type="ECO:0000256" key="10">
    <source>
        <dbReference type="SAM" id="MobiDB-lite"/>
    </source>
</evidence>
<dbReference type="Pfam" id="PF02096">
    <property type="entry name" value="60KD_IMP"/>
    <property type="match status" value="1"/>
</dbReference>
<keyword evidence="3 9" id="KW-0812">Transmembrane</keyword>
<evidence type="ECO:0000256" key="11">
    <source>
        <dbReference type="SAM" id="Phobius"/>
    </source>
</evidence>
<dbReference type="EMBL" id="LUCM01007818">
    <property type="protein sequence ID" value="KAA0189333.1"/>
    <property type="molecule type" value="Genomic_DNA"/>
</dbReference>
<evidence type="ECO:0000256" key="5">
    <source>
        <dbReference type="ARBA" id="ARBA00022946"/>
    </source>
</evidence>
<dbReference type="Proteomes" id="UP000728185">
    <property type="component" value="Unassembled WGS sequence"/>
</dbReference>
<evidence type="ECO:0000256" key="6">
    <source>
        <dbReference type="ARBA" id="ARBA00022989"/>
    </source>
</evidence>
<reference evidence="13" key="1">
    <citation type="submission" date="2019-05" db="EMBL/GenBank/DDBJ databases">
        <title>Annotation for the trematode Fasciolopsis buski.</title>
        <authorList>
            <person name="Choi Y.-J."/>
        </authorList>
    </citation>
    <scope>NUCLEOTIDE SEQUENCE</scope>
    <source>
        <strain evidence="13">HT</strain>
        <tissue evidence="13">Whole worm</tissue>
    </source>
</reference>
<evidence type="ECO:0000256" key="4">
    <source>
        <dbReference type="ARBA" id="ARBA00022792"/>
    </source>
</evidence>
<comment type="caution">
    <text evidence="13">The sequence shown here is derived from an EMBL/GenBank/DDBJ whole genome shotgun (WGS) entry which is preliminary data.</text>
</comment>
<dbReference type="PANTHER" id="PTHR12428:SF66">
    <property type="entry name" value="MITOCHONDRIAL INNER MEMBRANE PROTEIN OXA1L"/>
    <property type="match status" value="1"/>
</dbReference>
<protein>
    <submittedName>
        <fullName evidence="13">Mitochondrial inner membrane protein OXA1L</fullName>
    </submittedName>
</protein>
<evidence type="ECO:0000256" key="8">
    <source>
        <dbReference type="ARBA" id="ARBA00023136"/>
    </source>
</evidence>
<sequence length="429" mass="48136">MISGRLFGISRAHLLRAVIMSFSEQHQYSTAIFRGSLLLNYEERHNFVIPKAFNSTSAGNLMNAIPEPPLPPVSEQVLNALGEPSLSSLGLCGYWPSGWYQSLLETLHVSLDMPWWSAIAATTLVIRICLFPFIIGQRRNLAKYTDAMPKLTLLQERMTKARLSGDYFEMMRVSKEMQEFMQSREVNPLKSMKLLIIQASVLRSPLHLVFTFVLQLHSSISKIPIFLSVFAGIRGMTSVPVPSMRTGGLAWFVDLTIPDPYYLLPLISMSSILLMMETGADMSTQTMTPVMRTVMRAFPCVGFFMVMNMPSALLWYWTVSNFISVIQATVLRFPAVRLWLKLPEVSKPPPTLQSKRGFVEGFRETMTNSKLLAELEARERLDAKSWQDSGRGHAPRTFAYDPTKPPPLRAKGTFVGSPAAEKRAASGKS</sequence>
<evidence type="ECO:0000259" key="12">
    <source>
        <dbReference type="Pfam" id="PF02096"/>
    </source>
</evidence>
<evidence type="ECO:0000313" key="13">
    <source>
        <dbReference type="EMBL" id="KAA0189333.1"/>
    </source>
</evidence>
<feature type="domain" description="Membrane insertase YidC/Oxa/ALB C-terminal" evidence="12">
    <location>
        <begin position="115"/>
        <end position="331"/>
    </location>
</feature>
<dbReference type="InterPro" id="IPR001708">
    <property type="entry name" value="YidC/ALB3/OXA1/COX18"/>
</dbReference>
<keyword evidence="7" id="KW-0496">Mitochondrion</keyword>
<evidence type="ECO:0000256" key="2">
    <source>
        <dbReference type="ARBA" id="ARBA00009877"/>
    </source>
</evidence>
<evidence type="ECO:0000256" key="3">
    <source>
        <dbReference type="ARBA" id="ARBA00022692"/>
    </source>
</evidence>
<accession>A0A8E0RP32</accession>
<dbReference type="CDD" id="cd20069">
    <property type="entry name" value="5TM_Oxa1-like"/>
    <property type="match status" value="1"/>
</dbReference>
<comment type="similarity">
    <text evidence="2 9">Belongs to the OXA1/ALB3/YidC family.</text>
</comment>
<feature type="transmembrane region" description="Helical" evidence="11">
    <location>
        <begin position="297"/>
        <end position="316"/>
    </location>
</feature>
<dbReference type="AlphaFoldDB" id="A0A8E0RP32"/>
<evidence type="ECO:0000256" key="1">
    <source>
        <dbReference type="ARBA" id="ARBA00004448"/>
    </source>
</evidence>
<dbReference type="GO" id="GO:0032979">
    <property type="term" value="P:protein insertion into mitochondrial inner membrane from matrix"/>
    <property type="evidence" value="ECO:0007669"/>
    <property type="project" value="TreeGrafter"/>
</dbReference>
<feature type="region of interest" description="Disordered" evidence="10">
    <location>
        <begin position="383"/>
        <end position="429"/>
    </location>
</feature>
<proteinExistence type="inferred from homology"/>
<keyword evidence="5" id="KW-0809">Transit peptide</keyword>
<keyword evidence="8 11" id="KW-0472">Membrane</keyword>
<evidence type="ECO:0000256" key="9">
    <source>
        <dbReference type="RuleBase" id="RU003945"/>
    </source>
</evidence>
<name>A0A8E0RP32_9TREM</name>
<gene>
    <name evidence="13" type="ORF">FBUS_00645</name>
</gene>
<dbReference type="OrthoDB" id="2148490at2759"/>
<keyword evidence="6 11" id="KW-1133">Transmembrane helix</keyword>
<feature type="transmembrane region" description="Helical" evidence="11">
    <location>
        <begin position="115"/>
        <end position="135"/>
    </location>
</feature>
<dbReference type="GO" id="GO:0005743">
    <property type="term" value="C:mitochondrial inner membrane"/>
    <property type="evidence" value="ECO:0007669"/>
    <property type="project" value="UniProtKB-SubCell"/>
</dbReference>
<keyword evidence="4" id="KW-0999">Mitochondrion inner membrane</keyword>
<organism evidence="13 14">
    <name type="scientific">Fasciolopsis buskii</name>
    <dbReference type="NCBI Taxonomy" id="27845"/>
    <lineage>
        <taxon>Eukaryota</taxon>
        <taxon>Metazoa</taxon>
        <taxon>Spiralia</taxon>
        <taxon>Lophotrochozoa</taxon>
        <taxon>Platyhelminthes</taxon>
        <taxon>Trematoda</taxon>
        <taxon>Digenea</taxon>
        <taxon>Plagiorchiida</taxon>
        <taxon>Echinostomata</taxon>
        <taxon>Echinostomatoidea</taxon>
        <taxon>Fasciolidae</taxon>
        <taxon>Fasciolopsis</taxon>
    </lineage>
</organism>
<evidence type="ECO:0000256" key="7">
    <source>
        <dbReference type="ARBA" id="ARBA00023128"/>
    </source>
</evidence>
<keyword evidence="14" id="KW-1185">Reference proteome</keyword>
<dbReference type="InterPro" id="IPR028055">
    <property type="entry name" value="YidC/Oxa/ALB_C"/>
</dbReference>
<comment type="subcellular location">
    <subcellularLocation>
        <location evidence="9">Membrane</location>
        <topology evidence="9">Multi-pass membrane protein</topology>
    </subcellularLocation>
    <subcellularLocation>
        <location evidence="1">Mitochondrion inner membrane</location>
        <topology evidence="1">Multi-pass membrane protein</topology>
    </subcellularLocation>
</comment>